<proteinExistence type="predicted"/>
<keyword evidence="6" id="KW-1185">Reference proteome</keyword>
<dbReference type="InterPro" id="IPR018062">
    <property type="entry name" value="HTH_AraC-typ_CS"/>
</dbReference>
<dbReference type="RefSeq" id="WP_133450708.1">
    <property type="nucleotide sequence ID" value="NZ_SCWF01000001.1"/>
</dbReference>
<dbReference type="PROSITE" id="PS01124">
    <property type="entry name" value="HTH_ARAC_FAMILY_2"/>
    <property type="match status" value="1"/>
</dbReference>
<keyword evidence="3" id="KW-0804">Transcription</keyword>
<dbReference type="OrthoDB" id="9801123at2"/>
<dbReference type="InterPro" id="IPR011256">
    <property type="entry name" value="Reg_factor_effector_dom_sf"/>
</dbReference>
<evidence type="ECO:0000313" key="5">
    <source>
        <dbReference type="EMBL" id="TDM15500.1"/>
    </source>
</evidence>
<dbReference type="EMBL" id="SCWF01000001">
    <property type="protein sequence ID" value="TDM15500.1"/>
    <property type="molecule type" value="Genomic_DNA"/>
</dbReference>
<dbReference type="Pfam" id="PF14526">
    <property type="entry name" value="Cass2"/>
    <property type="match status" value="1"/>
</dbReference>
<dbReference type="InterPro" id="IPR029441">
    <property type="entry name" value="Cass2"/>
</dbReference>
<protein>
    <submittedName>
        <fullName evidence="5">AraC family transcriptional regulator</fullName>
    </submittedName>
</protein>
<dbReference type="SMART" id="SM00342">
    <property type="entry name" value="HTH_ARAC"/>
    <property type="match status" value="1"/>
</dbReference>
<keyword evidence="2" id="KW-0238">DNA-binding</keyword>
<dbReference type="Proteomes" id="UP000294843">
    <property type="component" value="Unassembled WGS sequence"/>
</dbReference>
<dbReference type="InterPro" id="IPR009057">
    <property type="entry name" value="Homeodomain-like_sf"/>
</dbReference>
<sequence length="277" mass="33018">MEPLNMIQQTIVYLEDNLLRQVELEEVARHIGETPFHLNQTFTMITGMNIEEYIRNRRLTEAARELVEGRSSLLEIAEQYQYQDAASFSEDFRDYHGLSPLQARSHQEQLKQLKRLYVKFSVTEKPPLPYLIQTRDFARMIGYREQIHNRDLYHHFLLADLLYSYQQDGRLERLTSNHRVPLYMVIHPHAYGLEVFLGIESNASTQLETEHLHHQKFAVFKERGHLDYIFNEIWQSIEQQVAVMLSFRKNDYYIIQLNEPLDFDNAHNKVLFHLPID</sequence>
<dbReference type="Gene3D" id="1.10.10.60">
    <property type="entry name" value="Homeodomain-like"/>
    <property type="match status" value="2"/>
</dbReference>
<evidence type="ECO:0000313" key="6">
    <source>
        <dbReference type="Proteomes" id="UP000294843"/>
    </source>
</evidence>
<dbReference type="InterPro" id="IPR050959">
    <property type="entry name" value="MarA-like"/>
</dbReference>
<dbReference type="PANTHER" id="PTHR47504">
    <property type="entry name" value="RIGHT ORIGIN-BINDING PROTEIN"/>
    <property type="match status" value="1"/>
</dbReference>
<accession>A0A4R6C2C2</accession>
<dbReference type="GO" id="GO:0043565">
    <property type="term" value="F:sequence-specific DNA binding"/>
    <property type="evidence" value="ECO:0007669"/>
    <property type="project" value="InterPro"/>
</dbReference>
<feature type="domain" description="HTH araC/xylS-type" evidence="4">
    <location>
        <begin position="8"/>
        <end position="106"/>
    </location>
</feature>
<dbReference type="InterPro" id="IPR018060">
    <property type="entry name" value="HTH_AraC"/>
</dbReference>
<evidence type="ECO:0000256" key="2">
    <source>
        <dbReference type="ARBA" id="ARBA00023125"/>
    </source>
</evidence>
<evidence type="ECO:0000256" key="1">
    <source>
        <dbReference type="ARBA" id="ARBA00023015"/>
    </source>
</evidence>
<evidence type="ECO:0000256" key="3">
    <source>
        <dbReference type="ARBA" id="ARBA00023163"/>
    </source>
</evidence>
<dbReference type="SUPFAM" id="SSF46689">
    <property type="entry name" value="Homeodomain-like"/>
    <property type="match status" value="2"/>
</dbReference>
<name>A0A4R6C2C2_9STAP</name>
<dbReference type="Pfam" id="PF12833">
    <property type="entry name" value="HTH_18"/>
    <property type="match status" value="1"/>
</dbReference>
<dbReference type="AlphaFoldDB" id="A0A4R6C2C2"/>
<evidence type="ECO:0000259" key="4">
    <source>
        <dbReference type="PROSITE" id="PS01124"/>
    </source>
</evidence>
<dbReference type="PANTHER" id="PTHR47504:SF5">
    <property type="entry name" value="RIGHT ORIGIN-BINDING PROTEIN"/>
    <property type="match status" value="1"/>
</dbReference>
<gene>
    <name evidence="5" type="ORF">ERX55_00940</name>
</gene>
<reference evidence="5 6" key="1">
    <citation type="submission" date="2019-01" db="EMBL/GenBank/DDBJ databases">
        <title>Draft genome sequences of the type strains of six Macrococcus species.</title>
        <authorList>
            <person name="Mazhar S."/>
            <person name="Altermann E."/>
            <person name="Hill C."/>
            <person name="Mcauliffe O."/>
        </authorList>
    </citation>
    <scope>NUCLEOTIDE SEQUENCE [LARGE SCALE GENOMIC DNA]</scope>
    <source>
        <strain evidence="5 6">ATCC 51825</strain>
    </source>
</reference>
<dbReference type="Gene3D" id="3.20.80.10">
    <property type="entry name" value="Regulatory factor, effector binding domain"/>
    <property type="match status" value="1"/>
</dbReference>
<dbReference type="GO" id="GO:0003700">
    <property type="term" value="F:DNA-binding transcription factor activity"/>
    <property type="evidence" value="ECO:0007669"/>
    <property type="project" value="InterPro"/>
</dbReference>
<dbReference type="PROSITE" id="PS00041">
    <property type="entry name" value="HTH_ARAC_FAMILY_1"/>
    <property type="match status" value="1"/>
</dbReference>
<organism evidence="5 6">
    <name type="scientific">Macrococcus bovicus</name>
    <dbReference type="NCBI Taxonomy" id="69968"/>
    <lineage>
        <taxon>Bacteria</taxon>
        <taxon>Bacillati</taxon>
        <taxon>Bacillota</taxon>
        <taxon>Bacilli</taxon>
        <taxon>Bacillales</taxon>
        <taxon>Staphylococcaceae</taxon>
        <taxon>Macrococcus</taxon>
    </lineage>
</organism>
<comment type="caution">
    <text evidence="5">The sequence shown here is derived from an EMBL/GenBank/DDBJ whole genome shotgun (WGS) entry which is preliminary data.</text>
</comment>
<keyword evidence="1" id="KW-0805">Transcription regulation</keyword>